<comment type="caution">
    <text evidence="8">The sequence shown here is derived from an EMBL/GenBank/DDBJ whole genome shotgun (WGS) entry which is preliminary data.</text>
</comment>
<dbReference type="InterPro" id="IPR003838">
    <property type="entry name" value="ABC3_permease_C"/>
</dbReference>
<keyword evidence="2" id="KW-1003">Cell membrane</keyword>
<feature type="transmembrane region" description="Helical" evidence="6">
    <location>
        <begin position="481"/>
        <end position="503"/>
    </location>
</feature>
<evidence type="ECO:0000256" key="1">
    <source>
        <dbReference type="ARBA" id="ARBA00004651"/>
    </source>
</evidence>
<dbReference type="Proteomes" id="UP000722989">
    <property type="component" value="Unassembled WGS sequence"/>
</dbReference>
<feature type="transmembrane region" description="Helical" evidence="6">
    <location>
        <begin position="21"/>
        <end position="44"/>
    </location>
</feature>
<keyword evidence="5 6" id="KW-0472">Membrane</keyword>
<dbReference type="RefSeq" id="WP_167927533.1">
    <property type="nucleotide sequence ID" value="NZ_JAATVY010000020.1"/>
</dbReference>
<feature type="transmembrane region" description="Helical" evidence="6">
    <location>
        <begin position="211"/>
        <end position="228"/>
    </location>
</feature>
<dbReference type="EMBL" id="JAATVY010000020">
    <property type="protein sequence ID" value="NJC72623.1"/>
    <property type="molecule type" value="Genomic_DNA"/>
</dbReference>
<sequence length="515" mass="53660">MRPSAAVRLALAGTRTDALRVVLTTASGALATVVLLLAVTVLAIPTPGKPGDTSSDSWSRQYRLELLVEPGLRPGVVIALVLLAVPVLVLAGQCGRLGAPARDRRLAAIRMAGATPRQTAMLAATETGVATALGALLGLAGYLAGRVLLHRPDAEGRLLLPTDVPPPWPGIGVVCVGLPLLAMAVTVVLLRRVSFTPFGVVRRTRTRAPRPWPVVLVVAGFGLISLLQPLARWADRRHWTLPVPLFPILLFVAVLLAAVGVVVGTGSVSHAAGRILHRFARRPAALLAARRLMADPWSGSRTFAVLLVCVLFGAGAAAVRAWFASDFATSEEASRWMARAQGQPYVPRDTSFYFDSMDLVNGVVGVATALAAAGMLVAIVEGIVSRRRAYASLVATGVPRGTLARAILWQTFAPVVPAVLVALVAGAALPRGIAGESRAGGGSTQYCVGDWDLCQDPNSPNLRTLEVPTFAHTIPVPFADLAVVGVGALAAVLLVVGAGLLVLRSATSVDELRSA</sequence>
<evidence type="ECO:0000256" key="6">
    <source>
        <dbReference type="SAM" id="Phobius"/>
    </source>
</evidence>
<keyword evidence="3 6" id="KW-0812">Transmembrane</keyword>
<evidence type="ECO:0000313" key="8">
    <source>
        <dbReference type="EMBL" id="NJC72623.1"/>
    </source>
</evidence>
<comment type="subcellular location">
    <subcellularLocation>
        <location evidence="1">Cell membrane</location>
        <topology evidence="1">Multi-pass membrane protein</topology>
    </subcellularLocation>
</comment>
<feature type="transmembrane region" description="Helical" evidence="6">
    <location>
        <begin position="76"/>
        <end position="99"/>
    </location>
</feature>
<dbReference type="Pfam" id="PF02687">
    <property type="entry name" value="FtsX"/>
    <property type="match status" value="1"/>
</dbReference>
<keyword evidence="4 6" id="KW-1133">Transmembrane helix</keyword>
<organism evidence="8 9">
    <name type="scientific">Planosporangium thailandense</name>
    <dbReference type="NCBI Taxonomy" id="765197"/>
    <lineage>
        <taxon>Bacteria</taxon>
        <taxon>Bacillati</taxon>
        <taxon>Actinomycetota</taxon>
        <taxon>Actinomycetes</taxon>
        <taxon>Micromonosporales</taxon>
        <taxon>Micromonosporaceae</taxon>
        <taxon>Planosporangium</taxon>
    </lineage>
</organism>
<evidence type="ECO:0000256" key="2">
    <source>
        <dbReference type="ARBA" id="ARBA00022475"/>
    </source>
</evidence>
<feature type="transmembrane region" description="Helical" evidence="6">
    <location>
        <begin position="406"/>
        <end position="429"/>
    </location>
</feature>
<evidence type="ECO:0000259" key="7">
    <source>
        <dbReference type="Pfam" id="PF02687"/>
    </source>
</evidence>
<feature type="transmembrane region" description="Helical" evidence="6">
    <location>
        <begin position="303"/>
        <end position="323"/>
    </location>
</feature>
<feature type="transmembrane region" description="Helical" evidence="6">
    <location>
        <begin position="248"/>
        <end position="272"/>
    </location>
</feature>
<evidence type="ECO:0000313" key="9">
    <source>
        <dbReference type="Proteomes" id="UP000722989"/>
    </source>
</evidence>
<accession>A0ABX0Y5C7</accession>
<feature type="transmembrane region" description="Helical" evidence="6">
    <location>
        <begin position="168"/>
        <end position="190"/>
    </location>
</feature>
<feature type="domain" description="ABC3 transporter permease C-terminal" evidence="7">
    <location>
        <begin position="363"/>
        <end position="503"/>
    </location>
</feature>
<evidence type="ECO:0000256" key="4">
    <source>
        <dbReference type="ARBA" id="ARBA00022989"/>
    </source>
</evidence>
<keyword evidence="9" id="KW-1185">Reference proteome</keyword>
<gene>
    <name evidence="8" type="ORF">HC031_23305</name>
</gene>
<reference evidence="8 9" key="1">
    <citation type="submission" date="2020-03" db="EMBL/GenBank/DDBJ databases">
        <title>WGS of the type strain of Planosporangium spp.</title>
        <authorList>
            <person name="Thawai C."/>
        </authorList>
    </citation>
    <scope>NUCLEOTIDE SEQUENCE [LARGE SCALE GENOMIC DNA]</scope>
    <source>
        <strain evidence="8 9">TBRC 5610</strain>
    </source>
</reference>
<protein>
    <submittedName>
        <fullName evidence="8">ABC transporter permease</fullName>
    </submittedName>
</protein>
<feature type="transmembrane region" description="Helical" evidence="6">
    <location>
        <begin position="359"/>
        <end position="385"/>
    </location>
</feature>
<proteinExistence type="predicted"/>
<evidence type="ECO:0000256" key="3">
    <source>
        <dbReference type="ARBA" id="ARBA00022692"/>
    </source>
</evidence>
<name>A0ABX0Y5C7_9ACTN</name>
<feature type="transmembrane region" description="Helical" evidence="6">
    <location>
        <begin position="120"/>
        <end position="148"/>
    </location>
</feature>
<evidence type="ECO:0000256" key="5">
    <source>
        <dbReference type="ARBA" id="ARBA00023136"/>
    </source>
</evidence>